<dbReference type="AlphaFoldDB" id="A0A6J5ZWK2"/>
<reference evidence="1" key="1">
    <citation type="submission" date="2020-05" db="EMBL/GenBank/DDBJ databases">
        <authorList>
            <person name="Chiriac C."/>
            <person name="Salcher M."/>
            <person name="Ghai R."/>
            <person name="Kavagutti S V."/>
        </authorList>
    </citation>
    <scope>NUCLEOTIDE SEQUENCE</scope>
</reference>
<proteinExistence type="predicted"/>
<dbReference type="EMBL" id="CAESAL010000141">
    <property type="protein sequence ID" value="CAB4347024.1"/>
    <property type="molecule type" value="Genomic_DNA"/>
</dbReference>
<organism evidence="1">
    <name type="scientific">freshwater metagenome</name>
    <dbReference type="NCBI Taxonomy" id="449393"/>
    <lineage>
        <taxon>unclassified sequences</taxon>
        <taxon>metagenomes</taxon>
        <taxon>ecological metagenomes</taxon>
    </lineage>
</organism>
<name>A0A6J5ZWK2_9ZZZZ</name>
<protein>
    <submittedName>
        <fullName evidence="1">Unannotated protein</fullName>
    </submittedName>
</protein>
<evidence type="ECO:0000313" key="1">
    <source>
        <dbReference type="EMBL" id="CAB4347024.1"/>
    </source>
</evidence>
<accession>A0A6J5ZWK2</accession>
<gene>
    <name evidence="1" type="ORF">UFOPK3331_02080</name>
</gene>
<sequence length="144" mass="16121">MKRRAATRREHVRFCEVEGWRQVQSARESANNHHLTFELALDDGRVLRTRISRPPNNDSYGKALWSHILRDQLCVTQSEFWKCVDDGIAPVRSSSGSAPPSAALPAGLAHQLVHVLKLSSAEIAKLSLEEATVLMNQHWSTPTD</sequence>